<evidence type="ECO:0000313" key="1">
    <source>
        <dbReference type="EMBL" id="SMY38467.1"/>
    </source>
</evidence>
<organism evidence="1 2">
    <name type="scientific">Photobacterium malacitanum</name>
    <dbReference type="NCBI Taxonomy" id="2204294"/>
    <lineage>
        <taxon>Bacteria</taxon>
        <taxon>Pseudomonadati</taxon>
        <taxon>Pseudomonadota</taxon>
        <taxon>Gammaproteobacteria</taxon>
        <taxon>Vibrionales</taxon>
        <taxon>Vibrionaceae</taxon>
        <taxon>Photobacterium</taxon>
    </lineage>
</organism>
<dbReference type="InterPro" id="IPR036692">
    <property type="entry name" value="Shew3726-like_sf"/>
</dbReference>
<protein>
    <submittedName>
        <fullName evidence="1">Uncharacterized protein</fullName>
    </submittedName>
</protein>
<evidence type="ECO:0000313" key="2">
    <source>
        <dbReference type="Proteomes" id="UP000195963"/>
    </source>
</evidence>
<keyword evidence="2" id="KW-1185">Reference proteome</keyword>
<dbReference type="SUPFAM" id="SSF160272">
    <property type="entry name" value="Shew3726-like"/>
    <property type="match status" value="1"/>
</dbReference>
<gene>
    <name evidence="1" type="ORF">PMAL9190_03562</name>
</gene>
<dbReference type="Pfam" id="PF07369">
    <property type="entry name" value="DUF1488"/>
    <property type="match status" value="1"/>
</dbReference>
<proteinExistence type="predicted"/>
<reference evidence="2" key="1">
    <citation type="submission" date="2017-06" db="EMBL/GenBank/DDBJ databases">
        <authorList>
            <person name="Rodrigo-Torres L."/>
            <person name="Arahal R.D."/>
            <person name="Lucena T."/>
        </authorList>
    </citation>
    <scope>NUCLEOTIDE SEQUENCE [LARGE SCALE GENOMIC DNA]</scope>
    <source>
        <strain evidence="2">CECT 9190</strain>
    </source>
</reference>
<accession>A0A1Y6MPE7</accession>
<name>A0A1Y6MPE7_9GAMM</name>
<dbReference type="Gene3D" id="3.30.160.140">
    <property type="entry name" value="Shew3726-like"/>
    <property type="match status" value="1"/>
</dbReference>
<dbReference type="InterPro" id="IPR009962">
    <property type="entry name" value="DUF1488"/>
</dbReference>
<dbReference type="AlphaFoldDB" id="A0A1Y6MPE7"/>
<sequence length="87" mass="9799">MNQDILFSDIQSWDAVRQAVNFPAQQGGALIICWVTLAWLQQHSGKALNNQADILAEFSSLRFDLEELAEVMIEDESFDDNGDIVIE</sequence>
<dbReference type="Proteomes" id="UP000195963">
    <property type="component" value="Unassembled WGS sequence"/>
</dbReference>
<dbReference type="RefSeq" id="WP_065167696.1">
    <property type="nucleotide sequence ID" value="NZ_FYAK01000014.1"/>
</dbReference>
<dbReference type="EMBL" id="FYAK01000014">
    <property type="protein sequence ID" value="SMY38467.1"/>
    <property type="molecule type" value="Genomic_DNA"/>
</dbReference>